<dbReference type="InterPro" id="IPR043519">
    <property type="entry name" value="NT_sf"/>
</dbReference>
<keyword evidence="2" id="KW-1185">Reference proteome</keyword>
<protein>
    <recommendedName>
        <fullName evidence="3">Nucleotidyltransferase domain-containing protein</fullName>
    </recommendedName>
</protein>
<evidence type="ECO:0008006" key="3">
    <source>
        <dbReference type="Google" id="ProtNLM"/>
    </source>
</evidence>
<dbReference type="EMBL" id="BMQO01000001">
    <property type="protein sequence ID" value="GGS16780.1"/>
    <property type="molecule type" value="Genomic_DNA"/>
</dbReference>
<accession>A0ABM7CLZ5</accession>
<reference evidence="2" key="1">
    <citation type="journal article" date="2019" name="Int. J. Syst. Evol. Microbiol.">
        <title>The Global Catalogue of Microorganisms (GCM) 10K type strain sequencing project: providing services to taxonomists for standard genome sequencing and annotation.</title>
        <authorList>
            <consortium name="The Broad Institute Genomics Platform"/>
            <consortium name="The Broad Institute Genome Sequencing Center for Infectious Disease"/>
            <person name="Wu L."/>
            <person name="Ma J."/>
        </authorList>
    </citation>
    <scope>NUCLEOTIDE SEQUENCE [LARGE SCALE GENOMIC DNA]</scope>
    <source>
        <strain evidence="2">JCM 31406</strain>
    </source>
</reference>
<name>A0ABM7CLZ5_9DEIO</name>
<proteinExistence type="predicted"/>
<gene>
    <name evidence="1" type="ORF">GCM10008961_05500</name>
</gene>
<dbReference type="CDD" id="cd05403">
    <property type="entry name" value="NT_KNTase_like"/>
    <property type="match status" value="1"/>
</dbReference>
<dbReference type="Proteomes" id="UP000620633">
    <property type="component" value="Unassembled WGS sequence"/>
</dbReference>
<evidence type="ECO:0000313" key="1">
    <source>
        <dbReference type="EMBL" id="GGS16780.1"/>
    </source>
</evidence>
<evidence type="ECO:0000313" key="2">
    <source>
        <dbReference type="Proteomes" id="UP000620633"/>
    </source>
</evidence>
<dbReference type="Gene3D" id="3.30.460.10">
    <property type="entry name" value="Beta Polymerase, domain 2"/>
    <property type="match status" value="1"/>
</dbReference>
<organism evidence="1 2">
    <name type="scientific">Deinococcus knuensis</name>
    <dbReference type="NCBI Taxonomy" id="1837380"/>
    <lineage>
        <taxon>Bacteria</taxon>
        <taxon>Thermotogati</taxon>
        <taxon>Deinococcota</taxon>
        <taxon>Deinococci</taxon>
        <taxon>Deinococcales</taxon>
        <taxon>Deinococcaceae</taxon>
        <taxon>Deinococcus</taxon>
    </lineage>
</organism>
<dbReference type="SUPFAM" id="SSF81301">
    <property type="entry name" value="Nucleotidyltransferase"/>
    <property type="match status" value="1"/>
</dbReference>
<sequence length="251" mass="26987">MRVAGPGIFRGMPTDPPADAQARLEAALPAALERIRQTPGVLGALWCGSAARGEANAHSDLDFHVLVEGDRRWRANYVVDGVPVEAFHNPARKVRAMFAAAQGDTITMFAEGRTVLPHPELDALTAEARALHAAGPAPRAPTGQERFRLIEEVMDARALADAGDPLHVLLACRAAELALEGLFGVRGWWRVKPQRWLPTLQERDPDAAHDLRTLLTTPDAGARQAALEALAVRVTGDLTYQEGGSEPVSVP</sequence>
<comment type="caution">
    <text evidence="1">The sequence shown here is derived from an EMBL/GenBank/DDBJ whole genome shotgun (WGS) entry which is preliminary data.</text>
</comment>